<dbReference type="Proteomes" id="UP000280825">
    <property type="component" value="Unassembled WGS sequence"/>
</dbReference>
<dbReference type="SUPFAM" id="SSF48150">
    <property type="entry name" value="DNA-glycosylase"/>
    <property type="match status" value="1"/>
</dbReference>
<protein>
    <recommendedName>
        <fullName evidence="3">DNA-(apurinic or apyrimidinic site) lyase</fullName>
    </recommendedName>
</protein>
<dbReference type="Gene3D" id="1.10.340.30">
    <property type="entry name" value="Hypothetical protein, domain 2"/>
    <property type="match status" value="1"/>
</dbReference>
<dbReference type="InterPro" id="IPR011257">
    <property type="entry name" value="DNA_glycosylase"/>
</dbReference>
<evidence type="ECO:0000313" key="2">
    <source>
        <dbReference type="Proteomes" id="UP000280825"/>
    </source>
</evidence>
<accession>A0A432CK19</accession>
<dbReference type="GO" id="GO:0006281">
    <property type="term" value="P:DNA repair"/>
    <property type="evidence" value="ECO:0007669"/>
    <property type="project" value="InterPro"/>
</dbReference>
<sequence length="265" mass="30493">MATNNIKIIELIEKTLTQNNIDYNSIIDGFGQLDASKKRGEGHEFTLSDHVKALLLSQLSNQRSWGGIAKNLKNLKIIFQDYNPEKLKESDTNYLLENIREIKCGNRKIKYQILNLRENIKQFEKIVTKYGSMDNFINLNSAEQTAELLSNPKSEYKIKELGFTLAMEYLRNVGVRSVKPDLHILRICGTDRLDLFPLKTNPLQATQIFNEFCKDIERNTTYVDNLVWIFGAKDYANICSKVPKCELCLLRTEGLCNFKNDNGLQ</sequence>
<organism evidence="1 2">
    <name type="scientific">Flavobacterium bomense</name>
    <dbReference type="NCBI Taxonomy" id="2497483"/>
    <lineage>
        <taxon>Bacteria</taxon>
        <taxon>Pseudomonadati</taxon>
        <taxon>Bacteroidota</taxon>
        <taxon>Flavobacteriia</taxon>
        <taxon>Flavobacteriales</taxon>
        <taxon>Flavobacteriaceae</taxon>
        <taxon>Flavobacterium</taxon>
    </lineage>
</organism>
<dbReference type="AlphaFoldDB" id="A0A432CK19"/>
<keyword evidence="2" id="KW-1185">Reference proteome</keyword>
<dbReference type="InterPro" id="IPR023170">
    <property type="entry name" value="HhH_base_excis_C"/>
</dbReference>
<evidence type="ECO:0008006" key="3">
    <source>
        <dbReference type="Google" id="ProtNLM"/>
    </source>
</evidence>
<gene>
    <name evidence="1" type="ORF">EKL98_12190</name>
</gene>
<proteinExistence type="predicted"/>
<name>A0A432CK19_9FLAO</name>
<reference evidence="1 2" key="1">
    <citation type="submission" date="2018-12" db="EMBL/GenBank/DDBJ databases">
        <title>Flavobacterium sp. nov., isolated from glacier ice.</title>
        <authorList>
            <person name="Liu Q."/>
            <person name="Xin Y.-H."/>
        </authorList>
    </citation>
    <scope>NUCLEOTIDE SEQUENCE [LARGE SCALE GENOMIC DNA]</scope>
    <source>
        <strain evidence="1 2">RB1N8</strain>
    </source>
</reference>
<dbReference type="Gene3D" id="1.10.1670.10">
    <property type="entry name" value="Helix-hairpin-Helix base-excision DNA repair enzymes (C-terminal)"/>
    <property type="match status" value="1"/>
</dbReference>
<evidence type="ECO:0000313" key="1">
    <source>
        <dbReference type="EMBL" id="RTZ03025.1"/>
    </source>
</evidence>
<dbReference type="EMBL" id="RYDJ01000015">
    <property type="protein sequence ID" value="RTZ03025.1"/>
    <property type="molecule type" value="Genomic_DNA"/>
</dbReference>
<dbReference type="RefSeq" id="WP_126562671.1">
    <property type="nucleotide sequence ID" value="NZ_RYDJ01000015.1"/>
</dbReference>
<dbReference type="GO" id="GO:0003824">
    <property type="term" value="F:catalytic activity"/>
    <property type="evidence" value="ECO:0007669"/>
    <property type="project" value="InterPro"/>
</dbReference>
<comment type="caution">
    <text evidence="1">The sequence shown here is derived from an EMBL/GenBank/DDBJ whole genome shotgun (WGS) entry which is preliminary data.</text>
</comment>